<dbReference type="Proteomes" id="UP000063063">
    <property type="component" value="Chromosome 24"/>
</dbReference>
<accession>A0A088RS01</accession>
<organism evidence="2 3">
    <name type="scientific">Leishmania panamensis</name>
    <dbReference type="NCBI Taxonomy" id="5679"/>
    <lineage>
        <taxon>Eukaryota</taxon>
        <taxon>Discoba</taxon>
        <taxon>Euglenozoa</taxon>
        <taxon>Kinetoplastea</taxon>
        <taxon>Metakinetoplastina</taxon>
        <taxon>Trypanosomatida</taxon>
        <taxon>Trypanosomatidae</taxon>
        <taxon>Leishmaniinae</taxon>
        <taxon>Leishmania</taxon>
        <taxon>Leishmania guyanensis species complex</taxon>
    </lineage>
</organism>
<dbReference type="EMBL" id="CP009393">
    <property type="protein sequence ID" value="AIN98650.1"/>
    <property type="molecule type" value="Genomic_DNA"/>
</dbReference>
<dbReference type="AlphaFoldDB" id="A0A088RS01"/>
<dbReference type="VEuPathDB" id="TriTrypDB:LPMP_240150"/>
<dbReference type="RefSeq" id="XP_010699357.1">
    <property type="nucleotide sequence ID" value="XM_010701055.1"/>
</dbReference>
<evidence type="ECO:0000313" key="2">
    <source>
        <dbReference type="EMBL" id="AIN98650.1"/>
    </source>
</evidence>
<dbReference type="VEuPathDB" id="TriTrypDB:LPAL13_240006300"/>
<dbReference type="eggNOG" id="ENOG502S0R2">
    <property type="taxonomic scope" value="Eukaryota"/>
</dbReference>
<dbReference type="KEGG" id="lpan:LPMP_240150"/>
<proteinExistence type="predicted"/>
<dbReference type="OrthoDB" id="276821at2759"/>
<gene>
    <name evidence="2" type="ORF">LPMP_240150</name>
</gene>
<protein>
    <submittedName>
        <fullName evidence="2">Uncharacterized protein</fullName>
    </submittedName>
</protein>
<feature type="region of interest" description="Disordered" evidence="1">
    <location>
        <begin position="39"/>
        <end position="76"/>
    </location>
</feature>
<name>A0A088RS01_LEIPA</name>
<reference evidence="2 3" key="1">
    <citation type="journal article" date="2015" name="Sci. Rep.">
        <title>The genome of Leishmania panamensis: insights into genomics of the L. (Viannia) subgenus.</title>
        <authorList>
            <person name="Llanes A."/>
            <person name="Restrepo C.M."/>
            <person name="Vecchio G.D."/>
            <person name="Anguizola F.J."/>
            <person name="Lleonart R."/>
        </authorList>
    </citation>
    <scope>NUCLEOTIDE SEQUENCE [LARGE SCALE GENOMIC DNA]</scope>
    <source>
        <strain evidence="2 3">MHOM/PA/94/PSC-1</strain>
    </source>
</reference>
<sequence>MVTLEEQLQSSTLKKQCKEDLLNHVEEIETNSWRLPRKAVTLPDPNLPSAVTMPTDNSVKRRNPAATASTGTERSLRYTATKREKGEMIASRTITDANPSGTYFKDCSHKFLSGARTWSDPFQTSRSRAVLSGKDMDFVYRYAEALTGSAIERPQPADNASVAATAAYREAFRQYKGRDPTAKEMEEAGRLIYAFDDNGRVGVLQVPHSCYPHTHISAGKTHVRACPNQVYPQEVPPVRAARSEFPGPIPTWSSTKRTTTMATNGTYQPGHHQPTSLKRDAMSTVMGSR</sequence>
<evidence type="ECO:0000256" key="1">
    <source>
        <dbReference type="SAM" id="MobiDB-lite"/>
    </source>
</evidence>
<keyword evidence="3" id="KW-1185">Reference proteome</keyword>
<feature type="region of interest" description="Disordered" evidence="1">
    <location>
        <begin position="265"/>
        <end position="289"/>
    </location>
</feature>
<dbReference type="GeneID" id="22575424"/>
<evidence type="ECO:0000313" key="3">
    <source>
        <dbReference type="Proteomes" id="UP000063063"/>
    </source>
</evidence>